<protein>
    <recommendedName>
        <fullName evidence="6">Homeobox domain-containing protein</fullName>
    </recommendedName>
</protein>
<keyword evidence="3 4" id="KW-0539">Nucleus</keyword>
<dbReference type="AlphaFoldDB" id="A0AAV2YK77"/>
<evidence type="ECO:0000256" key="2">
    <source>
        <dbReference type="ARBA" id="ARBA00023155"/>
    </source>
</evidence>
<dbReference type="InterPro" id="IPR008422">
    <property type="entry name" value="KN_HD"/>
</dbReference>
<feature type="domain" description="Homeobox" evidence="6">
    <location>
        <begin position="51"/>
        <end position="116"/>
    </location>
</feature>
<keyword evidence="1 4" id="KW-0238">DNA-binding</keyword>
<dbReference type="PROSITE" id="PS50071">
    <property type="entry name" value="HOMEOBOX_2"/>
    <property type="match status" value="1"/>
</dbReference>
<feature type="DNA-binding region" description="Homeobox" evidence="4">
    <location>
        <begin position="53"/>
        <end position="117"/>
    </location>
</feature>
<dbReference type="InterPro" id="IPR001356">
    <property type="entry name" value="HD"/>
</dbReference>
<feature type="compositionally biased region" description="Basic residues" evidence="5">
    <location>
        <begin position="201"/>
        <end position="215"/>
    </location>
</feature>
<dbReference type="SMART" id="SM00389">
    <property type="entry name" value="HOX"/>
    <property type="match status" value="1"/>
</dbReference>
<comment type="caution">
    <text evidence="7">The sequence shown here is derived from an EMBL/GenBank/DDBJ whole genome shotgun (WGS) entry which is preliminary data.</text>
</comment>
<organism evidence="7 8">
    <name type="scientific">Lagenidium giganteum</name>
    <dbReference type="NCBI Taxonomy" id="4803"/>
    <lineage>
        <taxon>Eukaryota</taxon>
        <taxon>Sar</taxon>
        <taxon>Stramenopiles</taxon>
        <taxon>Oomycota</taxon>
        <taxon>Peronosporomycetes</taxon>
        <taxon>Pythiales</taxon>
        <taxon>Pythiaceae</taxon>
    </lineage>
</organism>
<reference evidence="7" key="2">
    <citation type="journal article" date="2023" name="Microbiol Resour">
        <title>Decontamination and Annotation of the Draft Genome Sequence of the Oomycete Lagenidium giganteum ARSEF 373.</title>
        <authorList>
            <person name="Morgan W.R."/>
            <person name="Tartar A."/>
        </authorList>
    </citation>
    <scope>NUCLEOTIDE SEQUENCE</scope>
    <source>
        <strain evidence="7">ARSEF 373</strain>
    </source>
</reference>
<keyword evidence="8" id="KW-1185">Reference proteome</keyword>
<dbReference type="EMBL" id="DAKRPA010000344">
    <property type="protein sequence ID" value="DAZ93104.1"/>
    <property type="molecule type" value="Genomic_DNA"/>
</dbReference>
<dbReference type="CDD" id="cd00086">
    <property type="entry name" value="homeodomain"/>
    <property type="match status" value="1"/>
</dbReference>
<dbReference type="InterPro" id="IPR050224">
    <property type="entry name" value="TALE_homeobox"/>
</dbReference>
<name>A0AAV2YK77_9STRA</name>
<evidence type="ECO:0000256" key="4">
    <source>
        <dbReference type="PROSITE-ProRule" id="PRU00108"/>
    </source>
</evidence>
<evidence type="ECO:0000259" key="6">
    <source>
        <dbReference type="PROSITE" id="PS50071"/>
    </source>
</evidence>
<feature type="compositionally biased region" description="Low complexity" evidence="5">
    <location>
        <begin position="221"/>
        <end position="232"/>
    </location>
</feature>
<evidence type="ECO:0000256" key="1">
    <source>
        <dbReference type="ARBA" id="ARBA00023125"/>
    </source>
</evidence>
<feature type="compositionally biased region" description="Polar residues" evidence="5">
    <location>
        <begin position="181"/>
        <end position="200"/>
    </location>
</feature>
<feature type="compositionally biased region" description="Low complexity" evidence="5">
    <location>
        <begin position="17"/>
        <end position="32"/>
    </location>
</feature>
<dbReference type="Proteomes" id="UP001146120">
    <property type="component" value="Unassembled WGS sequence"/>
</dbReference>
<evidence type="ECO:0000313" key="8">
    <source>
        <dbReference type="Proteomes" id="UP001146120"/>
    </source>
</evidence>
<dbReference type="SUPFAM" id="SSF46689">
    <property type="entry name" value="Homeodomain-like"/>
    <property type="match status" value="1"/>
</dbReference>
<sequence length="290" mass="31591">MCPETSPTEKKASKMDSNASSPVASSSTKHSSQQNHKHTHSSVSASSLKNRKKGTRRGTLNPEAKNVLKAWMFSPEHFAHPYPSEEEKEELACEAGIEVKQLSNWFTNARKRLWQPVLRQSGVEVKNFLSTGRGGPRGNKLDVPPNLQHLVAPKDSPPQSPMRVSDADEALNSPLKRPWSELQQSTSPAVSSTTEEASQPSKKKKSSSSRKRHKEERKQPTAGTAALTKTATQLSQELRLALAEKQASAASSPLASPPRSSSSSASTFQDLEILAATSLLGLHQQYQTAH</sequence>
<evidence type="ECO:0000256" key="3">
    <source>
        <dbReference type="ARBA" id="ARBA00023242"/>
    </source>
</evidence>
<keyword evidence="2 4" id="KW-0371">Homeobox</keyword>
<dbReference type="Pfam" id="PF05920">
    <property type="entry name" value="Homeobox_KN"/>
    <property type="match status" value="1"/>
</dbReference>
<feature type="compositionally biased region" description="Low complexity" evidence="5">
    <location>
        <begin position="247"/>
        <end position="266"/>
    </location>
</feature>
<evidence type="ECO:0000313" key="7">
    <source>
        <dbReference type="EMBL" id="DAZ93104.1"/>
    </source>
</evidence>
<gene>
    <name evidence="7" type="ORF">N0F65_006856</name>
</gene>
<dbReference type="PANTHER" id="PTHR11850">
    <property type="entry name" value="HOMEOBOX PROTEIN TRANSCRIPTION FACTORS"/>
    <property type="match status" value="1"/>
</dbReference>
<dbReference type="InterPro" id="IPR009057">
    <property type="entry name" value="Homeodomain-like_sf"/>
</dbReference>
<reference evidence="7" key="1">
    <citation type="submission" date="2022-11" db="EMBL/GenBank/DDBJ databases">
        <authorList>
            <person name="Morgan W.R."/>
            <person name="Tartar A."/>
        </authorList>
    </citation>
    <scope>NUCLEOTIDE SEQUENCE</scope>
    <source>
        <strain evidence="7">ARSEF 373</strain>
    </source>
</reference>
<dbReference type="GO" id="GO:0005634">
    <property type="term" value="C:nucleus"/>
    <property type="evidence" value="ECO:0007669"/>
    <property type="project" value="UniProtKB-SubCell"/>
</dbReference>
<proteinExistence type="predicted"/>
<accession>A0AAV2YK77</accession>
<feature type="region of interest" description="Disordered" evidence="5">
    <location>
        <begin position="128"/>
        <end position="266"/>
    </location>
</feature>
<feature type="region of interest" description="Disordered" evidence="5">
    <location>
        <begin position="1"/>
        <end position="63"/>
    </location>
</feature>
<dbReference type="GO" id="GO:0003677">
    <property type="term" value="F:DNA binding"/>
    <property type="evidence" value="ECO:0007669"/>
    <property type="project" value="UniProtKB-UniRule"/>
</dbReference>
<evidence type="ECO:0000256" key="5">
    <source>
        <dbReference type="SAM" id="MobiDB-lite"/>
    </source>
</evidence>
<dbReference type="GO" id="GO:0006355">
    <property type="term" value="P:regulation of DNA-templated transcription"/>
    <property type="evidence" value="ECO:0007669"/>
    <property type="project" value="InterPro"/>
</dbReference>
<dbReference type="Gene3D" id="1.10.10.60">
    <property type="entry name" value="Homeodomain-like"/>
    <property type="match status" value="1"/>
</dbReference>
<comment type="subcellular location">
    <subcellularLocation>
        <location evidence="4">Nucleus</location>
    </subcellularLocation>
</comment>